<reference evidence="3" key="1">
    <citation type="submission" date="2016-10" db="EMBL/GenBank/DDBJ databases">
        <authorList>
            <person name="Varghese N."/>
            <person name="Submissions S."/>
        </authorList>
    </citation>
    <scope>NUCLEOTIDE SEQUENCE [LARGE SCALE GENOMIC DNA]</scope>
    <source>
        <strain evidence="3">DSM 45413</strain>
    </source>
</reference>
<evidence type="ECO:0000259" key="1">
    <source>
        <dbReference type="Pfam" id="PF04909"/>
    </source>
</evidence>
<proteinExistence type="predicted"/>
<evidence type="ECO:0000313" key="3">
    <source>
        <dbReference type="Proteomes" id="UP000198960"/>
    </source>
</evidence>
<keyword evidence="3" id="KW-1185">Reference proteome</keyword>
<organism evidence="2 3">
    <name type="scientific">Trujillonella endophytica</name>
    <dbReference type="NCBI Taxonomy" id="673521"/>
    <lineage>
        <taxon>Bacteria</taxon>
        <taxon>Bacillati</taxon>
        <taxon>Actinomycetota</taxon>
        <taxon>Actinomycetes</taxon>
        <taxon>Geodermatophilales</taxon>
        <taxon>Geodermatophilaceae</taxon>
        <taxon>Trujillonella</taxon>
    </lineage>
</organism>
<feature type="non-terminal residue" evidence="2">
    <location>
        <position position="1"/>
    </location>
</feature>
<dbReference type="RefSeq" id="WP_170861134.1">
    <property type="nucleotide sequence ID" value="NZ_FOEE01000010.1"/>
</dbReference>
<gene>
    <name evidence="2" type="ORF">SAMN05660991_03160</name>
</gene>
<dbReference type="InterPro" id="IPR006680">
    <property type="entry name" value="Amidohydro-rel"/>
</dbReference>
<dbReference type="AlphaFoldDB" id="A0A1H8V017"/>
<dbReference type="GO" id="GO:0016787">
    <property type="term" value="F:hydrolase activity"/>
    <property type="evidence" value="ECO:0007669"/>
    <property type="project" value="UniProtKB-KW"/>
</dbReference>
<dbReference type="Gene3D" id="3.20.20.140">
    <property type="entry name" value="Metal-dependent hydrolases"/>
    <property type="match status" value="1"/>
</dbReference>
<dbReference type="STRING" id="673521.SAMN05660991_03160"/>
<sequence>APIDNMIILATQVSTFAAQDLLWGGAMTRYPDLKIAWSEAGIGWIPFYLDRCDRHYTNQRWLGHDFGGKLPSEIFREHSLACYVTDPTALKVRHDIGVDIIAWECDYPHSDSIWPNAPEFVNAEMKGSGVPDDEAHKILWENTTRFFGLDPFKHIAKESATVGALRALSPDVDTEIRSKHEWRKLYDLRQKAAQGA</sequence>
<dbReference type="EMBL" id="FOEE01000010">
    <property type="protein sequence ID" value="SEP08577.1"/>
    <property type="molecule type" value="Genomic_DNA"/>
</dbReference>
<evidence type="ECO:0000313" key="2">
    <source>
        <dbReference type="EMBL" id="SEP08577.1"/>
    </source>
</evidence>
<dbReference type="Pfam" id="PF04909">
    <property type="entry name" value="Amidohydro_2"/>
    <property type="match status" value="1"/>
</dbReference>
<dbReference type="Proteomes" id="UP000198960">
    <property type="component" value="Unassembled WGS sequence"/>
</dbReference>
<name>A0A1H8V017_9ACTN</name>
<protein>
    <submittedName>
        <fullName evidence="2">Amidohydrolase</fullName>
    </submittedName>
</protein>
<dbReference type="SUPFAM" id="SSF51556">
    <property type="entry name" value="Metallo-dependent hydrolases"/>
    <property type="match status" value="1"/>
</dbReference>
<feature type="domain" description="Amidohydrolase-related" evidence="1">
    <location>
        <begin position="14"/>
        <end position="149"/>
    </location>
</feature>
<accession>A0A1H8V017</accession>
<keyword evidence="2" id="KW-0378">Hydrolase</keyword>
<dbReference type="InterPro" id="IPR032466">
    <property type="entry name" value="Metal_Hydrolase"/>
</dbReference>